<comment type="pathway">
    <text evidence="1">Nucleoside biosynthesis; alpha-ribazole biosynthesis; alpha-ribazole from 5,6-dimethylbenzimidazole: step 1/2.</text>
</comment>
<keyword evidence="7 10" id="KW-0808">Transferase</keyword>
<dbReference type="Proteomes" id="UP000005297">
    <property type="component" value="Unassembled WGS sequence"/>
</dbReference>
<name>Q0F172_9PROT</name>
<dbReference type="EMBL" id="AATS01000003">
    <property type="protein sequence ID" value="EAU55319.1"/>
    <property type="molecule type" value="Genomic_DNA"/>
</dbReference>
<dbReference type="HOGENOM" id="CLU_002982_0_0_0"/>
<evidence type="ECO:0000256" key="7">
    <source>
        <dbReference type="ARBA" id="ARBA00022679"/>
    </source>
</evidence>
<evidence type="ECO:0000256" key="3">
    <source>
        <dbReference type="ARBA" id="ARBA00011991"/>
    </source>
</evidence>
<dbReference type="InterPro" id="IPR036087">
    <property type="entry name" value="Nict_dMeBzImd_PRibTrfase_sf"/>
</dbReference>
<evidence type="ECO:0000256" key="4">
    <source>
        <dbReference type="ARBA" id="ARBA00015486"/>
    </source>
</evidence>
<dbReference type="PANTHER" id="PTHR43463">
    <property type="entry name" value="NICOTINATE-NUCLEOTIDE--DIMETHYLBENZIMIDAZOLE PHOSPHORIBOSYLTRANSFERASE"/>
    <property type="match status" value="1"/>
</dbReference>
<evidence type="ECO:0000256" key="5">
    <source>
        <dbReference type="ARBA" id="ARBA00022573"/>
    </source>
</evidence>
<evidence type="ECO:0000256" key="6">
    <source>
        <dbReference type="ARBA" id="ARBA00022676"/>
    </source>
</evidence>
<dbReference type="InterPro" id="IPR003200">
    <property type="entry name" value="Nict_dMeBzImd_PRibTrfase"/>
</dbReference>
<dbReference type="PANTHER" id="PTHR43463:SF1">
    <property type="entry name" value="NICOTINATE-NUCLEOTIDE--DIMETHYLBENZIMIDAZOLE PHOSPHORIBOSYLTRANSFERASE"/>
    <property type="match status" value="1"/>
</dbReference>
<dbReference type="AlphaFoldDB" id="Q0F172"/>
<evidence type="ECO:0000313" key="10">
    <source>
        <dbReference type="EMBL" id="EAU55319.1"/>
    </source>
</evidence>
<dbReference type="Gene3D" id="3.40.50.10210">
    <property type="match status" value="1"/>
</dbReference>
<evidence type="ECO:0000256" key="8">
    <source>
        <dbReference type="ARBA" id="ARBA00030686"/>
    </source>
</evidence>
<sequence>MEIPSIHPEQERHSTLLKPSGYVNQLEAIASWFSMRQNQAIPEPLKPEVILFAADHGVATPANHGERTTDLVRESAAEGSAIRHLCQQAGANLHIVDLGVADGLVDVEDIEHAKVRSNGAADISRQAAMDQMNYWECVGIGEEMAHRAIADGANLLVASSISCGDNIAIAAIVAELAGLPPKETLISSHDSDTCARELAAVEQALARARGTPSRDILREIGGLEFAAMAGFYRAAAAKGVPVLLDGYASVAAALAAVAWDVRIAGWLLASHVSDDNGHREALESLGLEPMMELQSSIGKGKVAALLLPVLQSAVTLRRGLTAIEA</sequence>
<keyword evidence="5" id="KW-0169">Cobalamin biosynthesis</keyword>
<dbReference type="GO" id="GO:0008939">
    <property type="term" value="F:nicotinate-nucleotide-dimethylbenzimidazole phosphoribosyltransferase activity"/>
    <property type="evidence" value="ECO:0007669"/>
    <property type="project" value="UniProtKB-EC"/>
</dbReference>
<dbReference type="eggNOG" id="COG2038">
    <property type="taxonomic scope" value="Bacteria"/>
</dbReference>
<dbReference type="SUPFAM" id="SSF52733">
    <property type="entry name" value="Nicotinate mononucleotide:5,6-dimethylbenzimidazole phosphoribosyltransferase (CobT)"/>
    <property type="match status" value="1"/>
</dbReference>
<comment type="caution">
    <text evidence="10">The sequence shown here is derived from an EMBL/GenBank/DDBJ whole genome shotgun (WGS) entry which is preliminary data.</text>
</comment>
<organism evidence="10 11">
    <name type="scientific">Mariprofundus ferrooxydans PV-1</name>
    <dbReference type="NCBI Taxonomy" id="314345"/>
    <lineage>
        <taxon>Bacteria</taxon>
        <taxon>Pseudomonadati</taxon>
        <taxon>Pseudomonadota</taxon>
        <taxon>Candidatius Mariprofundia</taxon>
        <taxon>Mariprofundales</taxon>
        <taxon>Mariprofundaceae</taxon>
        <taxon>Mariprofundus</taxon>
    </lineage>
</organism>
<dbReference type="CDD" id="cd02439">
    <property type="entry name" value="DMB-PRT_CobT"/>
    <property type="match status" value="1"/>
</dbReference>
<comment type="similarity">
    <text evidence="2">Belongs to the CobT family.</text>
</comment>
<dbReference type="Pfam" id="PF02277">
    <property type="entry name" value="DBI_PRT"/>
    <property type="match status" value="1"/>
</dbReference>
<reference evidence="10 11" key="1">
    <citation type="submission" date="2006-09" db="EMBL/GenBank/DDBJ databases">
        <authorList>
            <person name="Emerson D."/>
            <person name="Ferriera S."/>
            <person name="Johnson J."/>
            <person name="Kravitz S."/>
            <person name="Halpern A."/>
            <person name="Remington K."/>
            <person name="Beeson K."/>
            <person name="Tran B."/>
            <person name="Rogers Y.-H."/>
            <person name="Friedman R."/>
            <person name="Venter J.C."/>
        </authorList>
    </citation>
    <scope>NUCLEOTIDE SEQUENCE [LARGE SCALE GENOMIC DNA]</scope>
    <source>
        <strain evidence="10 11">PV-1</strain>
    </source>
</reference>
<accession>Q0F172</accession>
<dbReference type="RefSeq" id="WP_009849782.1">
    <property type="nucleotide sequence ID" value="NZ_DS022294.1"/>
</dbReference>
<keyword evidence="6 10" id="KW-0328">Glycosyltransferase</keyword>
<comment type="catalytic activity">
    <reaction evidence="9">
        <text>5,6-dimethylbenzimidazole + nicotinate beta-D-ribonucleotide = alpha-ribazole 5'-phosphate + nicotinate + H(+)</text>
        <dbReference type="Rhea" id="RHEA:11196"/>
        <dbReference type="ChEBI" id="CHEBI:15378"/>
        <dbReference type="ChEBI" id="CHEBI:15890"/>
        <dbReference type="ChEBI" id="CHEBI:32544"/>
        <dbReference type="ChEBI" id="CHEBI:57502"/>
        <dbReference type="ChEBI" id="CHEBI:57918"/>
        <dbReference type="EC" id="2.4.2.21"/>
    </reaction>
</comment>
<evidence type="ECO:0000256" key="9">
    <source>
        <dbReference type="ARBA" id="ARBA00047340"/>
    </source>
</evidence>
<dbReference type="Gene3D" id="1.10.1610.10">
    <property type="match status" value="1"/>
</dbReference>
<evidence type="ECO:0000256" key="2">
    <source>
        <dbReference type="ARBA" id="ARBA00007110"/>
    </source>
</evidence>
<proteinExistence type="inferred from homology"/>
<dbReference type="STRING" id="314344.AL013_09100"/>
<dbReference type="GO" id="GO:0009236">
    <property type="term" value="P:cobalamin biosynthetic process"/>
    <property type="evidence" value="ECO:0007669"/>
    <property type="project" value="UniProtKB-KW"/>
</dbReference>
<dbReference type="FunCoup" id="Q0F172">
    <property type="interactions" value="102"/>
</dbReference>
<dbReference type="InParanoid" id="Q0F172"/>
<keyword evidence="11" id="KW-1185">Reference proteome</keyword>
<dbReference type="InterPro" id="IPR023195">
    <property type="entry name" value="Nict_dMeBzImd_PRibTrfase_N"/>
</dbReference>
<protein>
    <recommendedName>
        <fullName evidence="4">Nicotinate-nucleotide--dimethylbenzimidazole phosphoribosyltransferase</fullName>
        <ecNumber evidence="3">2.4.2.21</ecNumber>
    </recommendedName>
    <alternativeName>
        <fullName evidence="8">N(1)-alpha-phosphoribosyltransferase</fullName>
    </alternativeName>
</protein>
<dbReference type="EC" id="2.4.2.21" evidence="3"/>
<dbReference type="UniPathway" id="UPA00061">
    <property type="reaction ID" value="UER00516"/>
</dbReference>
<dbReference type="OrthoDB" id="5291455at2"/>
<evidence type="ECO:0000256" key="1">
    <source>
        <dbReference type="ARBA" id="ARBA00005049"/>
    </source>
</evidence>
<gene>
    <name evidence="10" type="ORF">SPV1_11321</name>
</gene>
<evidence type="ECO:0000313" key="11">
    <source>
        <dbReference type="Proteomes" id="UP000005297"/>
    </source>
</evidence>